<sequence length="116" mass="13458">MVTFTSPVFKRRPGEMRAPERSVSGACRCRHLQFFAEYKEEYEKSERDNLISFMIEVDAWEVTGWNDIKALNSNATVNKNISSYEFAVTAKVGMSKYFGIDRGWFWHALLGVSDRF</sequence>
<name>A0A8X6L3W8_TRICU</name>
<reference evidence="1" key="1">
    <citation type="submission" date="2020-07" db="EMBL/GenBank/DDBJ databases">
        <title>Multicomponent nature underlies the extraordinary mechanical properties of spider dragline silk.</title>
        <authorList>
            <person name="Kono N."/>
            <person name="Nakamura H."/>
            <person name="Mori M."/>
            <person name="Yoshida Y."/>
            <person name="Ohtoshi R."/>
            <person name="Malay A.D."/>
            <person name="Moran D.A.P."/>
            <person name="Tomita M."/>
            <person name="Numata K."/>
            <person name="Arakawa K."/>
        </authorList>
    </citation>
    <scope>NUCLEOTIDE SEQUENCE</scope>
</reference>
<keyword evidence="2" id="KW-1185">Reference proteome</keyword>
<dbReference type="Proteomes" id="UP000887116">
    <property type="component" value="Unassembled WGS sequence"/>
</dbReference>
<proteinExistence type="predicted"/>
<evidence type="ECO:0000313" key="1">
    <source>
        <dbReference type="EMBL" id="GFQ96800.1"/>
    </source>
</evidence>
<protein>
    <submittedName>
        <fullName evidence="1">Uncharacterized protein</fullName>
    </submittedName>
</protein>
<dbReference type="EMBL" id="BMAO01004764">
    <property type="protein sequence ID" value="GFQ96800.1"/>
    <property type="molecule type" value="Genomic_DNA"/>
</dbReference>
<organism evidence="1 2">
    <name type="scientific">Trichonephila clavata</name>
    <name type="common">Joro spider</name>
    <name type="synonym">Nephila clavata</name>
    <dbReference type="NCBI Taxonomy" id="2740835"/>
    <lineage>
        <taxon>Eukaryota</taxon>
        <taxon>Metazoa</taxon>
        <taxon>Ecdysozoa</taxon>
        <taxon>Arthropoda</taxon>
        <taxon>Chelicerata</taxon>
        <taxon>Arachnida</taxon>
        <taxon>Araneae</taxon>
        <taxon>Araneomorphae</taxon>
        <taxon>Entelegynae</taxon>
        <taxon>Araneoidea</taxon>
        <taxon>Nephilidae</taxon>
        <taxon>Trichonephila</taxon>
    </lineage>
</organism>
<accession>A0A8X6L3W8</accession>
<dbReference type="AlphaFoldDB" id="A0A8X6L3W8"/>
<gene>
    <name evidence="1" type="ORF">TNCT_141981</name>
</gene>
<evidence type="ECO:0000313" key="2">
    <source>
        <dbReference type="Proteomes" id="UP000887116"/>
    </source>
</evidence>
<comment type="caution">
    <text evidence="1">The sequence shown here is derived from an EMBL/GenBank/DDBJ whole genome shotgun (WGS) entry which is preliminary data.</text>
</comment>